<evidence type="ECO:0000313" key="3">
    <source>
        <dbReference type="EMBL" id="RSM33530.1"/>
    </source>
</evidence>
<gene>
    <name evidence="3" type="ORF">DMA12_49085</name>
</gene>
<dbReference type="InterPro" id="IPR013762">
    <property type="entry name" value="Integrase-like_cat_sf"/>
</dbReference>
<protein>
    <submittedName>
        <fullName evidence="3">Recombinase</fullName>
    </submittedName>
</protein>
<dbReference type="RefSeq" id="WP_020638768.1">
    <property type="nucleotide sequence ID" value="NZ_QHHU01000177.1"/>
</dbReference>
<keyword evidence="1" id="KW-0233">DNA recombination</keyword>
<dbReference type="PROSITE" id="PS51898">
    <property type="entry name" value="TYR_RECOMBINASE"/>
    <property type="match status" value="1"/>
</dbReference>
<dbReference type="Proteomes" id="UP000286716">
    <property type="component" value="Unassembled WGS sequence"/>
</dbReference>
<dbReference type="AlphaFoldDB" id="A0A428VRS0"/>
<evidence type="ECO:0000256" key="1">
    <source>
        <dbReference type="ARBA" id="ARBA00023172"/>
    </source>
</evidence>
<dbReference type="GO" id="GO:0003677">
    <property type="term" value="F:DNA binding"/>
    <property type="evidence" value="ECO:0007669"/>
    <property type="project" value="InterPro"/>
</dbReference>
<dbReference type="GO" id="GO:0006310">
    <property type="term" value="P:DNA recombination"/>
    <property type="evidence" value="ECO:0007669"/>
    <property type="project" value="UniProtKB-KW"/>
</dbReference>
<feature type="domain" description="Tyr recombinase" evidence="2">
    <location>
        <begin position="136"/>
        <end position="343"/>
    </location>
</feature>
<sequence>MAVAAVRDLRSHRPSPSADELEQFEVDVMAGLVLARSSAGMADKTIRGELSNLEQIRDWFGRPLWEMEPSDADVYFGRELRKAPSGTRLARASALSLYFEFLELRHKVELHAMTGRVVECPLDEVNRPRGNKNAKLRIPPLESEVRTLFTGWARSLADCRKYAPTARNYAAARLMADVGLRINEARHLDLDDIRWELGRFGKLHVRIGKGARGSGPRERMVPLLNDAGRTLRWYIEDVWGQFDDDHTRHGAPLFPSERRHTDRSRCRVSYNALRVGLVEATAEHLPSWAGRLTPHVLRHYCASQLYLGGVDLISIQEMYGHAWVATTMKYVHVQRSRIEDAWIAGQKRAAARLEGLM</sequence>
<organism evidence="3 4">
    <name type="scientific">Amycolatopsis balhimycina DSM 5908</name>
    <dbReference type="NCBI Taxonomy" id="1081091"/>
    <lineage>
        <taxon>Bacteria</taxon>
        <taxon>Bacillati</taxon>
        <taxon>Actinomycetota</taxon>
        <taxon>Actinomycetes</taxon>
        <taxon>Pseudonocardiales</taxon>
        <taxon>Pseudonocardiaceae</taxon>
        <taxon>Amycolatopsis</taxon>
    </lineage>
</organism>
<dbReference type="OrthoDB" id="3698359at2"/>
<evidence type="ECO:0000259" key="2">
    <source>
        <dbReference type="PROSITE" id="PS51898"/>
    </source>
</evidence>
<comment type="caution">
    <text evidence="3">The sequence shown here is derived from an EMBL/GenBank/DDBJ whole genome shotgun (WGS) entry which is preliminary data.</text>
</comment>
<dbReference type="EMBL" id="QHHU01000177">
    <property type="protein sequence ID" value="RSM33530.1"/>
    <property type="molecule type" value="Genomic_DNA"/>
</dbReference>
<dbReference type="Gene3D" id="1.10.443.10">
    <property type="entry name" value="Intergrase catalytic core"/>
    <property type="match status" value="1"/>
</dbReference>
<name>A0A428VRS0_AMYBA</name>
<proteinExistence type="predicted"/>
<dbReference type="InterPro" id="IPR011010">
    <property type="entry name" value="DNA_brk_join_enz"/>
</dbReference>
<evidence type="ECO:0000313" key="4">
    <source>
        <dbReference type="Proteomes" id="UP000286716"/>
    </source>
</evidence>
<keyword evidence="4" id="KW-1185">Reference proteome</keyword>
<dbReference type="SUPFAM" id="SSF56349">
    <property type="entry name" value="DNA breaking-rejoining enzymes"/>
    <property type="match status" value="1"/>
</dbReference>
<dbReference type="InterPro" id="IPR002104">
    <property type="entry name" value="Integrase_catalytic"/>
</dbReference>
<dbReference type="CDD" id="cd00397">
    <property type="entry name" value="DNA_BRE_C"/>
    <property type="match status" value="1"/>
</dbReference>
<dbReference type="Pfam" id="PF00589">
    <property type="entry name" value="Phage_integrase"/>
    <property type="match status" value="1"/>
</dbReference>
<dbReference type="PANTHER" id="PTHR30349">
    <property type="entry name" value="PHAGE INTEGRASE-RELATED"/>
    <property type="match status" value="1"/>
</dbReference>
<dbReference type="GO" id="GO:0015074">
    <property type="term" value="P:DNA integration"/>
    <property type="evidence" value="ECO:0007669"/>
    <property type="project" value="InterPro"/>
</dbReference>
<reference evidence="3 4" key="1">
    <citation type="submission" date="2018-05" db="EMBL/GenBank/DDBJ databases">
        <title>Evolution of GPA BGCs.</title>
        <authorList>
            <person name="Waglechner N."/>
            <person name="Wright G.D."/>
        </authorList>
    </citation>
    <scope>NUCLEOTIDE SEQUENCE [LARGE SCALE GENOMIC DNA]</scope>
    <source>
        <strain evidence="3 4">DSM 5908</strain>
    </source>
</reference>
<accession>A0A428VRS0</accession>
<dbReference type="InterPro" id="IPR050090">
    <property type="entry name" value="Tyrosine_recombinase_XerCD"/>
</dbReference>